<dbReference type="GO" id="GO:0008964">
    <property type="term" value="F:phosphoenolpyruvate carboxylase activity"/>
    <property type="evidence" value="ECO:0007669"/>
    <property type="project" value="InterPro"/>
</dbReference>
<keyword evidence="4" id="KW-1185">Reference proteome</keyword>
<keyword evidence="3" id="KW-0456">Lyase</keyword>
<sequence length="931" mass="100202">MPDAPAPDTLDALLGQLRDARAAAARNPFGDPVLSTALAISRQVDDGVLDMPALGALVQRLADTAAADRAARLARYVGLSDASAAPDPEILRHLAERLARPDPEDSPVPFAAYRAAIERIRFAVVFTAHPTFSMPPATGAAIAAAASGTPLPRGLRHRPTAPTLHEEFVQAADAIARGRDAIDALTGALLDAAQGIWGERWLSLLPRPVILSTWVGYDTDGRTDIGWWDTLRLRLTMKRLQLNRLAAQLAPLGACAAPIAARVDEARQAVAAQLDAVPDAPDAAATEAFAAALVGGREAALTTLAPLLDLFPAAIEAAPDAAAKRALVIARAGLASHGLSLAHTHFRLNATQLHNALRLRLGLAAAPEEMAQRRSLLAQINAALAEVTPQPVDFGALLAEQASAVKLMMTIAQLVKHIDGSQPVRFLIAETETGYTLLGALWLAKRLGIDGMIEISPLFETAEALERGERVLEEALRSPHYRDYVRRHGRLCLQFGYSDSGRYVGQLAASYLAERLKIRLAEQLRRHGLTDIELVLFDTHGESIGRGAHPESLRDRFAYLSPPQARAALAQSGVRLREESSVQGGDGYLLLGTPALALATITRVAEHAFNAAGAGLPDPIYNEPDWAADFFMTARRKVQELVEDPGYAALLGAFGPALLDRTGSRPAARQSDVGGPRRISHPSQLRAIPNNAILQQLGFMANTLHGLGAAALANPDLFNDLRKRSPRLHRALGMAVRAAACSDIDVLRATIDSLDPGPWLDRAGFTTRPGRREALMSTASALGRLDLSPVLRRMFHRLQADLLALRAAWPDLPSMSDRLVLLHALRLALIHRVWLLAVALPEFTPRHGATREALVQAILQLDVEPALKLLMEIFPARPDPATGLDFHEPAPSRADASYASEHVRLFDPLRQYFGLMRECSAAISHEVGAFG</sequence>
<comment type="function">
    <text evidence="1">Forms oxaloacetate, a four-carbon dicarboxylic acid source for the tricarboxylic acid cycle.</text>
</comment>
<evidence type="ECO:0000313" key="3">
    <source>
        <dbReference type="EMBL" id="MCK8784911.1"/>
    </source>
</evidence>
<evidence type="ECO:0000256" key="2">
    <source>
        <dbReference type="ARBA" id="ARBA00022419"/>
    </source>
</evidence>
<dbReference type="InterPro" id="IPR015813">
    <property type="entry name" value="Pyrv/PenolPyrv_kinase-like_dom"/>
</dbReference>
<dbReference type="EMBL" id="JALPRX010000043">
    <property type="protein sequence ID" value="MCK8784911.1"/>
    <property type="molecule type" value="Genomic_DNA"/>
</dbReference>
<dbReference type="PANTHER" id="PTHR30523">
    <property type="entry name" value="PHOSPHOENOLPYRUVATE CARBOXYLASE"/>
    <property type="match status" value="1"/>
</dbReference>
<comment type="caution">
    <text evidence="3">The sequence shown here is derived from an EMBL/GenBank/DDBJ whole genome shotgun (WGS) entry which is preliminary data.</text>
</comment>
<gene>
    <name evidence="3" type="ORF">M0638_11015</name>
</gene>
<organism evidence="3 4">
    <name type="scientific">Roseomonas acroporae</name>
    <dbReference type="NCBI Taxonomy" id="2937791"/>
    <lineage>
        <taxon>Bacteria</taxon>
        <taxon>Pseudomonadati</taxon>
        <taxon>Pseudomonadota</taxon>
        <taxon>Alphaproteobacteria</taxon>
        <taxon>Acetobacterales</taxon>
        <taxon>Roseomonadaceae</taxon>
        <taxon>Roseomonas</taxon>
    </lineage>
</organism>
<evidence type="ECO:0000313" key="4">
    <source>
        <dbReference type="Proteomes" id="UP001139516"/>
    </source>
</evidence>
<dbReference type="GO" id="GO:0005829">
    <property type="term" value="C:cytosol"/>
    <property type="evidence" value="ECO:0007669"/>
    <property type="project" value="TreeGrafter"/>
</dbReference>
<protein>
    <recommendedName>
        <fullName evidence="2">Phosphoenolpyruvate carboxylase</fullName>
    </recommendedName>
</protein>
<proteinExistence type="predicted"/>
<dbReference type="PANTHER" id="PTHR30523:SF6">
    <property type="entry name" value="PHOSPHOENOLPYRUVATE CARBOXYLASE"/>
    <property type="match status" value="1"/>
</dbReference>
<dbReference type="InterPro" id="IPR021135">
    <property type="entry name" value="PEP_COase"/>
</dbReference>
<dbReference type="GO" id="GO:0006099">
    <property type="term" value="P:tricarboxylic acid cycle"/>
    <property type="evidence" value="ECO:0007669"/>
    <property type="project" value="InterPro"/>
</dbReference>
<accession>A0A9X1Y7G6</accession>
<evidence type="ECO:0000256" key="1">
    <source>
        <dbReference type="ARBA" id="ARBA00003670"/>
    </source>
</evidence>
<name>A0A9X1Y7G6_9PROT</name>
<dbReference type="Pfam" id="PF00311">
    <property type="entry name" value="PEPcase"/>
    <property type="match status" value="1"/>
</dbReference>
<reference evidence="3" key="1">
    <citation type="submission" date="2022-04" db="EMBL/GenBank/DDBJ databases">
        <title>Roseomonas acroporae sp. nov., isolated from coral Acropora digitifera.</title>
        <authorList>
            <person name="Sun H."/>
        </authorList>
    </citation>
    <scope>NUCLEOTIDE SEQUENCE</scope>
    <source>
        <strain evidence="3">NAR14</strain>
    </source>
</reference>
<dbReference type="RefSeq" id="WP_248667036.1">
    <property type="nucleotide sequence ID" value="NZ_JALPRX010000043.1"/>
</dbReference>
<dbReference type="SUPFAM" id="SSF51621">
    <property type="entry name" value="Phosphoenolpyruvate/pyruvate domain"/>
    <property type="match status" value="1"/>
</dbReference>
<dbReference type="GO" id="GO:0015977">
    <property type="term" value="P:carbon fixation"/>
    <property type="evidence" value="ECO:0007669"/>
    <property type="project" value="InterPro"/>
</dbReference>
<dbReference type="Proteomes" id="UP001139516">
    <property type="component" value="Unassembled WGS sequence"/>
</dbReference>
<dbReference type="AlphaFoldDB" id="A0A9X1Y7G6"/>